<proteinExistence type="predicted"/>
<feature type="region of interest" description="Disordered" evidence="1">
    <location>
        <begin position="1"/>
        <end position="23"/>
    </location>
</feature>
<keyword evidence="3" id="KW-1185">Reference proteome</keyword>
<dbReference type="RefSeq" id="WP_377573638.1">
    <property type="nucleotide sequence ID" value="NZ_JBHTMP010000038.1"/>
</dbReference>
<reference evidence="3" key="1">
    <citation type="journal article" date="2019" name="Int. J. Syst. Evol. Microbiol.">
        <title>The Global Catalogue of Microorganisms (GCM) 10K type strain sequencing project: providing services to taxonomists for standard genome sequencing and annotation.</title>
        <authorList>
            <consortium name="The Broad Institute Genomics Platform"/>
            <consortium name="The Broad Institute Genome Sequencing Center for Infectious Disease"/>
            <person name="Wu L."/>
            <person name="Ma J."/>
        </authorList>
    </citation>
    <scope>NUCLEOTIDE SEQUENCE [LARGE SCALE GENOMIC DNA]</scope>
    <source>
        <strain evidence="3">JCM 31037</strain>
    </source>
</reference>
<gene>
    <name evidence="2" type="ORF">ACFQ4H_22690</name>
</gene>
<accession>A0ABW3YKH1</accession>
<sequence length="68" mass="7181">RSAIAESTHPNPGERRPGGLVGPITRDIAQQHHLDIAGLRQEQGRLSFSGLRDQPGSSTPDSPTPDSG</sequence>
<evidence type="ECO:0000256" key="1">
    <source>
        <dbReference type="SAM" id="MobiDB-lite"/>
    </source>
</evidence>
<name>A0ABW3YKH1_9ACTN</name>
<comment type="caution">
    <text evidence="2">The sequence shown here is derived from an EMBL/GenBank/DDBJ whole genome shotgun (WGS) entry which is preliminary data.</text>
</comment>
<feature type="region of interest" description="Disordered" evidence="1">
    <location>
        <begin position="42"/>
        <end position="68"/>
    </location>
</feature>
<evidence type="ECO:0000313" key="3">
    <source>
        <dbReference type="Proteomes" id="UP001597260"/>
    </source>
</evidence>
<feature type="non-terminal residue" evidence="2">
    <location>
        <position position="1"/>
    </location>
</feature>
<protein>
    <submittedName>
        <fullName evidence="2">Uncharacterized protein</fullName>
    </submittedName>
</protein>
<organism evidence="2 3">
    <name type="scientific">Micromonospora sonneratiae</name>
    <dbReference type="NCBI Taxonomy" id="1184706"/>
    <lineage>
        <taxon>Bacteria</taxon>
        <taxon>Bacillati</taxon>
        <taxon>Actinomycetota</taxon>
        <taxon>Actinomycetes</taxon>
        <taxon>Micromonosporales</taxon>
        <taxon>Micromonosporaceae</taxon>
        <taxon>Micromonospora</taxon>
    </lineage>
</organism>
<dbReference type="Proteomes" id="UP001597260">
    <property type="component" value="Unassembled WGS sequence"/>
</dbReference>
<feature type="compositionally biased region" description="Low complexity" evidence="1">
    <location>
        <begin position="55"/>
        <end position="68"/>
    </location>
</feature>
<evidence type="ECO:0000313" key="2">
    <source>
        <dbReference type="EMBL" id="MFD1323901.1"/>
    </source>
</evidence>
<dbReference type="EMBL" id="JBHTMP010000038">
    <property type="protein sequence ID" value="MFD1323901.1"/>
    <property type="molecule type" value="Genomic_DNA"/>
</dbReference>